<accession>A0A1V4ST56</accession>
<proteinExistence type="predicted"/>
<dbReference type="AlphaFoldDB" id="A0A1V4ST56"/>
<dbReference type="RefSeq" id="WP_080023902.1">
    <property type="nucleotide sequence ID" value="NZ_LTAY01000077.1"/>
</dbReference>
<sequence>MSCFIILFILLIIVAGILLNSKNNLPSKYKGIVSNIEEKPLYNDSHDRVLGTYGFVKFNSDLDNDTLFNFYIDIIKSSKLDFFLLLNEDNLEYGMIIVPSTGLVTYGKFNKKLQLENKILTDVLKSTVTKVNPVTKIVLI</sequence>
<evidence type="ECO:0000313" key="2">
    <source>
        <dbReference type="Proteomes" id="UP000191448"/>
    </source>
</evidence>
<organism evidence="1 2">
    <name type="scientific">Clostridium thermobutyricum DSM 4928</name>
    <dbReference type="NCBI Taxonomy" id="1121339"/>
    <lineage>
        <taxon>Bacteria</taxon>
        <taxon>Bacillati</taxon>
        <taxon>Bacillota</taxon>
        <taxon>Clostridia</taxon>
        <taxon>Eubacteriales</taxon>
        <taxon>Clostridiaceae</taxon>
        <taxon>Clostridium</taxon>
    </lineage>
</organism>
<reference evidence="1 2" key="1">
    <citation type="submission" date="2016-02" db="EMBL/GenBank/DDBJ databases">
        <title>Genome sequence of Clostridium thermobutyricum DSM 4928.</title>
        <authorList>
            <person name="Poehlein A."/>
            <person name="Daniel R."/>
        </authorList>
    </citation>
    <scope>NUCLEOTIDE SEQUENCE [LARGE SCALE GENOMIC DNA]</scope>
    <source>
        <strain evidence="1 2">DSM 4928</strain>
    </source>
</reference>
<protein>
    <submittedName>
        <fullName evidence="1">Uncharacterized protein</fullName>
    </submittedName>
</protein>
<evidence type="ECO:0000313" key="1">
    <source>
        <dbReference type="EMBL" id="OPX46646.1"/>
    </source>
</evidence>
<comment type="caution">
    <text evidence="1">The sequence shown here is derived from an EMBL/GenBank/DDBJ whole genome shotgun (WGS) entry which is preliminary data.</text>
</comment>
<dbReference type="EMBL" id="LTAY01000077">
    <property type="protein sequence ID" value="OPX46646.1"/>
    <property type="molecule type" value="Genomic_DNA"/>
</dbReference>
<dbReference type="Proteomes" id="UP000191448">
    <property type="component" value="Unassembled WGS sequence"/>
</dbReference>
<name>A0A1V4ST56_9CLOT</name>
<gene>
    <name evidence="1" type="ORF">CLTHE_26960</name>
</gene>